<comment type="caution">
    <text evidence="6">The sequence shown here is derived from an EMBL/GenBank/DDBJ whole genome shotgun (WGS) entry which is preliminary data.</text>
</comment>
<dbReference type="Pfam" id="PF13305">
    <property type="entry name" value="TetR_C_33"/>
    <property type="match status" value="1"/>
</dbReference>
<dbReference type="InterPro" id="IPR009057">
    <property type="entry name" value="Homeodomain-like_sf"/>
</dbReference>
<reference evidence="6 7" key="1">
    <citation type="submission" date="2020-02" db="EMBL/GenBank/DDBJ databases">
        <authorList>
            <person name="Li X.-J."/>
            <person name="Han X.-M."/>
        </authorList>
    </citation>
    <scope>NUCLEOTIDE SEQUENCE [LARGE SCALE GENOMIC DNA]</scope>
    <source>
        <strain evidence="6 7">CCTCC AB 2017055</strain>
    </source>
</reference>
<dbReference type="RefSeq" id="WP_163733301.1">
    <property type="nucleotide sequence ID" value="NZ_JAAGOA010000002.1"/>
</dbReference>
<evidence type="ECO:0000259" key="5">
    <source>
        <dbReference type="PROSITE" id="PS50977"/>
    </source>
</evidence>
<organism evidence="6 7">
    <name type="scientific">Phytoactinopolyspora halotolerans</name>
    <dbReference type="NCBI Taxonomy" id="1981512"/>
    <lineage>
        <taxon>Bacteria</taxon>
        <taxon>Bacillati</taxon>
        <taxon>Actinomycetota</taxon>
        <taxon>Actinomycetes</taxon>
        <taxon>Jiangellales</taxon>
        <taxon>Jiangellaceae</taxon>
        <taxon>Phytoactinopolyspora</taxon>
    </lineage>
</organism>
<dbReference type="GO" id="GO:0000976">
    <property type="term" value="F:transcription cis-regulatory region binding"/>
    <property type="evidence" value="ECO:0007669"/>
    <property type="project" value="TreeGrafter"/>
</dbReference>
<sequence>MRATYHHGDLRNALIEAGIQLAADGGPDAVGIRPAARLVGVTHTAAYRHFGDGGELLEAVRDHLLDHLASAMRESISRIPSTGDPATRAVQRLEAIARAYIEVAPSSPGLFRTATSHAGLPPMVTTDARPSGFGMLVHVLDDLVDTGVLAAERRPQAEVVTWSAVHGFARLLADGPLHELPPADREVAAARLIEMISHTYARLT</sequence>
<keyword evidence="2 4" id="KW-0238">DNA-binding</keyword>
<evidence type="ECO:0000313" key="6">
    <source>
        <dbReference type="EMBL" id="NED99186.1"/>
    </source>
</evidence>
<dbReference type="InterPro" id="IPR050109">
    <property type="entry name" value="HTH-type_TetR-like_transc_reg"/>
</dbReference>
<dbReference type="InterPro" id="IPR001647">
    <property type="entry name" value="HTH_TetR"/>
</dbReference>
<accession>A0A6L9S2C4</accession>
<keyword evidence="3" id="KW-0804">Transcription</keyword>
<feature type="domain" description="HTH tetR-type" evidence="5">
    <location>
        <begin position="8"/>
        <end position="68"/>
    </location>
</feature>
<proteinExistence type="predicted"/>
<gene>
    <name evidence="6" type="ORF">G1H10_03285</name>
</gene>
<name>A0A6L9S2C4_9ACTN</name>
<dbReference type="EMBL" id="JAAGOA010000002">
    <property type="protein sequence ID" value="NED99186.1"/>
    <property type="molecule type" value="Genomic_DNA"/>
</dbReference>
<dbReference type="GO" id="GO:0003700">
    <property type="term" value="F:DNA-binding transcription factor activity"/>
    <property type="evidence" value="ECO:0007669"/>
    <property type="project" value="TreeGrafter"/>
</dbReference>
<evidence type="ECO:0000256" key="2">
    <source>
        <dbReference type="ARBA" id="ARBA00023125"/>
    </source>
</evidence>
<dbReference type="Gene3D" id="1.10.357.10">
    <property type="entry name" value="Tetracycline Repressor, domain 2"/>
    <property type="match status" value="1"/>
</dbReference>
<dbReference type="PROSITE" id="PS50977">
    <property type="entry name" value="HTH_TETR_2"/>
    <property type="match status" value="1"/>
</dbReference>
<dbReference type="SUPFAM" id="SSF46689">
    <property type="entry name" value="Homeodomain-like"/>
    <property type="match status" value="1"/>
</dbReference>
<dbReference type="AlphaFoldDB" id="A0A6L9S2C4"/>
<evidence type="ECO:0000313" key="7">
    <source>
        <dbReference type="Proteomes" id="UP000475214"/>
    </source>
</evidence>
<dbReference type="Pfam" id="PF00440">
    <property type="entry name" value="TetR_N"/>
    <property type="match status" value="1"/>
</dbReference>
<protein>
    <submittedName>
        <fullName evidence="6">TetR/AcrR family transcriptional regulator</fullName>
    </submittedName>
</protein>
<dbReference type="PANTHER" id="PTHR30055">
    <property type="entry name" value="HTH-TYPE TRANSCRIPTIONAL REGULATOR RUTR"/>
    <property type="match status" value="1"/>
</dbReference>
<evidence type="ECO:0000256" key="4">
    <source>
        <dbReference type="PROSITE-ProRule" id="PRU00335"/>
    </source>
</evidence>
<evidence type="ECO:0000256" key="1">
    <source>
        <dbReference type="ARBA" id="ARBA00023015"/>
    </source>
</evidence>
<dbReference type="PANTHER" id="PTHR30055:SF220">
    <property type="entry name" value="TETR-FAMILY REGULATORY PROTEIN"/>
    <property type="match status" value="1"/>
</dbReference>
<dbReference type="Proteomes" id="UP000475214">
    <property type="component" value="Unassembled WGS sequence"/>
</dbReference>
<dbReference type="InterPro" id="IPR036271">
    <property type="entry name" value="Tet_transcr_reg_TetR-rel_C_sf"/>
</dbReference>
<evidence type="ECO:0000256" key="3">
    <source>
        <dbReference type="ARBA" id="ARBA00023163"/>
    </source>
</evidence>
<dbReference type="SUPFAM" id="SSF48498">
    <property type="entry name" value="Tetracyclin repressor-like, C-terminal domain"/>
    <property type="match status" value="1"/>
</dbReference>
<keyword evidence="1" id="KW-0805">Transcription regulation</keyword>
<dbReference type="InterPro" id="IPR025996">
    <property type="entry name" value="MT1864/Rv1816-like_C"/>
</dbReference>
<keyword evidence="7" id="KW-1185">Reference proteome</keyword>
<feature type="DNA-binding region" description="H-T-H motif" evidence="4">
    <location>
        <begin position="31"/>
        <end position="50"/>
    </location>
</feature>